<evidence type="ECO:0000313" key="11">
    <source>
        <dbReference type="EMBL" id="GMR61336.1"/>
    </source>
</evidence>
<dbReference type="InterPro" id="IPR015648">
    <property type="entry name" value="Transcrpt_fac_DP"/>
</dbReference>
<evidence type="ECO:0000256" key="5">
    <source>
        <dbReference type="ARBA" id="ARBA00023163"/>
    </source>
</evidence>
<keyword evidence="12" id="KW-1185">Reference proteome</keyword>
<feature type="domain" description="Transcription factor DP C-terminal" evidence="8">
    <location>
        <begin position="156"/>
        <end position="296"/>
    </location>
</feature>
<comment type="subcellular location">
    <subcellularLocation>
        <location evidence="1 7">Nucleus</location>
    </subcellularLocation>
</comment>
<dbReference type="GO" id="GO:0005667">
    <property type="term" value="C:transcription regulator complex"/>
    <property type="evidence" value="ECO:0007669"/>
    <property type="project" value="InterPro"/>
</dbReference>
<dbReference type="InterPro" id="IPR036388">
    <property type="entry name" value="WH-like_DNA-bd_sf"/>
</dbReference>
<dbReference type="GO" id="GO:0005634">
    <property type="term" value="C:nucleus"/>
    <property type="evidence" value="ECO:0007669"/>
    <property type="project" value="UniProtKB-SubCell"/>
</dbReference>
<dbReference type="SMART" id="SM01138">
    <property type="entry name" value="DP"/>
    <property type="match status" value="1"/>
</dbReference>
<reference evidence="12" key="1">
    <citation type="submission" date="2022-10" db="EMBL/GenBank/DDBJ databases">
        <title>Genome assembly of Pristionchus species.</title>
        <authorList>
            <person name="Yoshida K."/>
            <person name="Sommer R.J."/>
        </authorList>
    </citation>
    <scope>NUCLEOTIDE SEQUENCE [LARGE SCALE GENOMIC DNA]</scope>
    <source>
        <strain evidence="11 12">RS5460</strain>
    </source>
</reference>
<dbReference type="InterPro" id="IPR003316">
    <property type="entry name" value="E2F_WHTH_DNA-bd_dom"/>
</dbReference>
<dbReference type="GO" id="GO:0000977">
    <property type="term" value="F:RNA polymerase II transcription regulatory region sequence-specific DNA binding"/>
    <property type="evidence" value="ECO:0007669"/>
    <property type="project" value="TreeGrafter"/>
</dbReference>
<dbReference type="AlphaFoldDB" id="A0AAN5ICP4"/>
<dbReference type="InterPro" id="IPR036390">
    <property type="entry name" value="WH_DNA-bd_sf"/>
</dbReference>
<keyword evidence="4 7" id="KW-0238">DNA-binding</keyword>
<evidence type="ECO:0000256" key="2">
    <source>
        <dbReference type="ARBA" id="ARBA00010940"/>
    </source>
</evidence>
<dbReference type="Gene3D" id="1.10.10.10">
    <property type="entry name" value="Winged helix-like DNA-binding domain superfamily/Winged helix DNA-binding domain"/>
    <property type="match status" value="1"/>
</dbReference>
<dbReference type="InterPro" id="IPR014889">
    <property type="entry name" value="Transc_factor_DP_C"/>
</dbReference>
<evidence type="ECO:0000256" key="7">
    <source>
        <dbReference type="RuleBase" id="RU003796"/>
    </source>
</evidence>
<feature type="non-terminal residue" evidence="10">
    <location>
        <position position="1"/>
    </location>
</feature>
<dbReference type="PANTHER" id="PTHR12548">
    <property type="entry name" value="TRANSCRIPTION FACTOR DP"/>
    <property type="match status" value="1"/>
</dbReference>
<comment type="caution">
    <text evidence="10">The sequence shown here is derived from an EMBL/GenBank/DDBJ whole genome shotgun (WGS) entry which is preliminary data.</text>
</comment>
<keyword evidence="6 7" id="KW-0539">Nucleus</keyword>
<evidence type="ECO:0000256" key="6">
    <source>
        <dbReference type="ARBA" id="ARBA00023242"/>
    </source>
</evidence>
<keyword evidence="5 7" id="KW-0804">Transcription</keyword>
<proteinExistence type="inferred from homology"/>
<sequence length="296" mass="34412">ASYQQGPMYRQQPQRFHTVSNNRLIAEPPPSSTGNALALKKPFVTNYQNDFRNQSLHFVRTIEKSKGLRHFSTKVSEKVKEKGMTTYNEISVELVDEYFDSLPLPMSDSDKQNIEVISKNIKRRVYDALNVLMAMNIIVKENKEIKWIGLPTSNVQELRKLEDEKARRQQRIKEKNEALCDLVTQLVSYKSLVERNRERERVEDRPADNSIIHLPFVVVSTDKRTDVECQISPDKYEYLFKFDRHFDIQDDIEVLKRIGLTHGLESGEVSEEMRGKISSYLPKSLKSYIDLIIQGS</sequence>
<dbReference type="InterPro" id="IPR037241">
    <property type="entry name" value="E2F-DP_heterodim"/>
</dbReference>
<feature type="non-terminal residue" evidence="10">
    <location>
        <position position="296"/>
    </location>
</feature>
<dbReference type="InterPro" id="IPR038168">
    <property type="entry name" value="TF_DP_C_sf"/>
</dbReference>
<organism evidence="10 12">
    <name type="scientific">Pristionchus mayeri</name>
    <dbReference type="NCBI Taxonomy" id="1317129"/>
    <lineage>
        <taxon>Eukaryota</taxon>
        <taxon>Metazoa</taxon>
        <taxon>Ecdysozoa</taxon>
        <taxon>Nematoda</taxon>
        <taxon>Chromadorea</taxon>
        <taxon>Rhabditida</taxon>
        <taxon>Rhabditina</taxon>
        <taxon>Diplogasteromorpha</taxon>
        <taxon>Diplogasteroidea</taxon>
        <taxon>Neodiplogasteridae</taxon>
        <taxon>Pristionchus</taxon>
    </lineage>
</organism>
<evidence type="ECO:0000256" key="3">
    <source>
        <dbReference type="ARBA" id="ARBA00023015"/>
    </source>
</evidence>
<dbReference type="SMART" id="SM01372">
    <property type="entry name" value="E2F_TDP"/>
    <property type="match status" value="1"/>
</dbReference>
<evidence type="ECO:0000256" key="1">
    <source>
        <dbReference type="ARBA" id="ARBA00004123"/>
    </source>
</evidence>
<name>A0AAN5ICP4_9BILA</name>
<evidence type="ECO:0000313" key="10">
    <source>
        <dbReference type="EMBL" id="GMR61333.1"/>
    </source>
</evidence>
<dbReference type="SUPFAM" id="SSF46785">
    <property type="entry name" value="Winged helix' DNA-binding domain"/>
    <property type="match status" value="1"/>
</dbReference>
<dbReference type="Pfam" id="PF02319">
    <property type="entry name" value="WHD_E2F_TDP"/>
    <property type="match status" value="1"/>
</dbReference>
<evidence type="ECO:0008006" key="13">
    <source>
        <dbReference type="Google" id="ProtNLM"/>
    </source>
</evidence>
<dbReference type="Proteomes" id="UP001328107">
    <property type="component" value="Unassembled WGS sequence"/>
</dbReference>
<dbReference type="EMBL" id="BTRK01000006">
    <property type="protein sequence ID" value="GMR61333.1"/>
    <property type="molecule type" value="Genomic_DNA"/>
</dbReference>
<comment type="similarity">
    <text evidence="2 7">Belongs to the E2F/DP family.</text>
</comment>
<dbReference type="CDD" id="cd14458">
    <property type="entry name" value="DP_DD"/>
    <property type="match status" value="1"/>
</dbReference>
<evidence type="ECO:0000256" key="4">
    <source>
        <dbReference type="ARBA" id="ARBA00023125"/>
    </source>
</evidence>
<dbReference type="GO" id="GO:0000981">
    <property type="term" value="F:DNA-binding transcription factor activity, RNA polymerase II-specific"/>
    <property type="evidence" value="ECO:0007669"/>
    <property type="project" value="TreeGrafter"/>
</dbReference>
<dbReference type="PANTHER" id="PTHR12548:SF9">
    <property type="entry name" value="TRANSCRIPTION FACTOR DP"/>
    <property type="match status" value="1"/>
</dbReference>
<evidence type="ECO:0000259" key="8">
    <source>
        <dbReference type="SMART" id="SM01138"/>
    </source>
</evidence>
<dbReference type="GO" id="GO:0051726">
    <property type="term" value="P:regulation of cell cycle"/>
    <property type="evidence" value="ECO:0007669"/>
    <property type="project" value="InterPro"/>
</dbReference>
<accession>A0AAN5ICP4</accession>
<dbReference type="Gene3D" id="1.20.140.80">
    <property type="entry name" value="Transcription factor DP"/>
    <property type="match status" value="1"/>
</dbReference>
<dbReference type="Pfam" id="PF08781">
    <property type="entry name" value="DP"/>
    <property type="match status" value="1"/>
</dbReference>
<dbReference type="SUPFAM" id="SSF144074">
    <property type="entry name" value="E2F-DP heterodimerization region"/>
    <property type="match status" value="1"/>
</dbReference>
<evidence type="ECO:0000259" key="9">
    <source>
        <dbReference type="SMART" id="SM01372"/>
    </source>
</evidence>
<feature type="domain" description="E2F/DP family winged-helix DNA-binding" evidence="9">
    <location>
        <begin position="63"/>
        <end position="149"/>
    </location>
</feature>
<dbReference type="FunFam" id="1.10.10.10:FF:000360">
    <property type="entry name" value="Transcription factor Dp-1, a"/>
    <property type="match status" value="1"/>
</dbReference>
<dbReference type="EMBL" id="BTRK01000006">
    <property type="protein sequence ID" value="GMR61336.1"/>
    <property type="molecule type" value="Genomic_DNA"/>
</dbReference>
<evidence type="ECO:0000313" key="12">
    <source>
        <dbReference type="Proteomes" id="UP001328107"/>
    </source>
</evidence>
<gene>
    <name evidence="10" type="ORF">PMAYCL1PPCAC_31528</name>
    <name evidence="11" type="ORF">PMAYCL1PPCAC_31531</name>
</gene>
<protein>
    <recommendedName>
        <fullName evidence="13">E2F/DP family winged-helix DNA-binding domain-containing protein</fullName>
    </recommendedName>
</protein>
<keyword evidence="3 7" id="KW-0805">Transcription regulation</keyword>
<reference evidence="10" key="2">
    <citation type="submission" date="2023-06" db="EMBL/GenBank/DDBJ databases">
        <title>Genome assembly of Pristionchus species.</title>
        <authorList>
            <person name="Yoshida K."/>
            <person name="Sommer R.J."/>
        </authorList>
    </citation>
    <scope>NUCLEOTIDE SEQUENCE</scope>
    <source>
        <strain evidence="10 12">RS5460</strain>
    </source>
</reference>